<dbReference type="SUPFAM" id="SSF64288">
    <property type="entry name" value="Chorismate lyase-like"/>
    <property type="match status" value="1"/>
</dbReference>
<dbReference type="OrthoDB" id="5673at2759"/>
<dbReference type="Proteomes" id="UP000053989">
    <property type="component" value="Unassembled WGS sequence"/>
</dbReference>
<proteinExistence type="predicted"/>
<dbReference type="STRING" id="1036808.A0A0C3AG76"/>
<gene>
    <name evidence="1" type="ORF">SCLCIDRAFT_15405</name>
</gene>
<reference evidence="1 2" key="1">
    <citation type="submission" date="2014-04" db="EMBL/GenBank/DDBJ databases">
        <authorList>
            <consortium name="DOE Joint Genome Institute"/>
            <person name="Kuo A."/>
            <person name="Kohler A."/>
            <person name="Nagy L.G."/>
            <person name="Floudas D."/>
            <person name="Copeland A."/>
            <person name="Barry K.W."/>
            <person name="Cichocki N."/>
            <person name="Veneault-Fourrey C."/>
            <person name="LaButti K."/>
            <person name="Lindquist E.A."/>
            <person name="Lipzen A."/>
            <person name="Lundell T."/>
            <person name="Morin E."/>
            <person name="Murat C."/>
            <person name="Sun H."/>
            <person name="Tunlid A."/>
            <person name="Henrissat B."/>
            <person name="Grigoriev I.V."/>
            <person name="Hibbett D.S."/>
            <person name="Martin F."/>
            <person name="Nordberg H.P."/>
            <person name="Cantor M.N."/>
            <person name="Hua S.X."/>
        </authorList>
    </citation>
    <scope>NUCLEOTIDE SEQUENCE [LARGE SCALE GENOMIC DNA]</scope>
    <source>
        <strain evidence="1 2">Foug A</strain>
    </source>
</reference>
<evidence type="ECO:0000313" key="1">
    <source>
        <dbReference type="EMBL" id="KIM63927.1"/>
    </source>
</evidence>
<reference evidence="2" key="2">
    <citation type="submission" date="2015-01" db="EMBL/GenBank/DDBJ databases">
        <title>Evolutionary Origins and Diversification of the Mycorrhizal Mutualists.</title>
        <authorList>
            <consortium name="DOE Joint Genome Institute"/>
            <consortium name="Mycorrhizal Genomics Consortium"/>
            <person name="Kohler A."/>
            <person name="Kuo A."/>
            <person name="Nagy L.G."/>
            <person name="Floudas D."/>
            <person name="Copeland A."/>
            <person name="Barry K.W."/>
            <person name="Cichocki N."/>
            <person name="Veneault-Fourrey C."/>
            <person name="LaButti K."/>
            <person name="Lindquist E.A."/>
            <person name="Lipzen A."/>
            <person name="Lundell T."/>
            <person name="Morin E."/>
            <person name="Murat C."/>
            <person name="Riley R."/>
            <person name="Ohm R."/>
            <person name="Sun H."/>
            <person name="Tunlid A."/>
            <person name="Henrissat B."/>
            <person name="Grigoriev I.V."/>
            <person name="Hibbett D.S."/>
            <person name="Martin F."/>
        </authorList>
    </citation>
    <scope>NUCLEOTIDE SEQUENCE [LARGE SCALE GENOMIC DNA]</scope>
    <source>
        <strain evidence="2">Foug A</strain>
    </source>
</reference>
<keyword evidence="2" id="KW-1185">Reference proteome</keyword>
<protein>
    <submittedName>
        <fullName evidence="1">Uncharacterized protein</fullName>
    </submittedName>
</protein>
<evidence type="ECO:0000313" key="2">
    <source>
        <dbReference type="Proteomes" id="UP000053989"/>
    </source>
</evidence>
<dbReference type="HOGENOM" id="CLU_093919_0_0_1"/>
<accession>A0A0C3AG76</accession>
<organism evidence="1 2">
    <name type="scientific">Scleroderma citrinum Foug A</name>
    <dbReference type="NCBI Taxonomy" id="1036808"/>
    <lineage>
        <taxon>Eukaryota</taxon>
        <taxon>Fungi</taxon>
        <taxon>Dikarya</taxon>
        <taxon>Basidiomycota</taxon>
        <taxon>Agaricomycotina</taxon>
        <taxon>Agaricomycetes</taxon>
        <taxon>Agaricomycetidae</taxon>
        <taxon>Boletales</taxon>
        <taxon>Sclerodermatineae</taxon>
        <taxon>Sclerodermataceae</taxon>
        <taxon>Scleroderma</taxon>
    </lineage>
</organism>
<dbReference type="EMBL" id="KN822031">
    <property type="protein sequence ID" value="KIM63927.1"/>
    <property type="molecule type" value="Genomic_DNA"/>
</dbReference>
<sequence>MTNLLAADSYSASSTSVQLTRLPTDTTGLERIILTAQGELQRLLSIFFARPIHVERIYANTSPRLQPASPEHPITQSRQVHLVCADKTVCIATSTVTITSPAAERVFLDEKYPIGQTVRKLGQGHRFTLLGVETPTVGQKRELRRVYVLETEGFYCEILEVFPDREMFARGEAWLMETMAEVERDGTGSCASMTDTLGLGKPDWLTANKGSEVVN</sequence>
<dbReference type="AlphaFoldDB" id="A0A0C3AG76"/>
<dbReference type="InterPro" id="IPR028978">
    <property type="entry name" value="Chorismate_lyase_/UTRA_dom_sf"/>
</dbReference>
<dbReference type="Gene3D" id="3.40.1410.10">
    <property type="entry name" value="Chorismate lyase-like"/>
    <property type="match status" value="1"/>
</dbReference>
<name>A0A0C3AG76_9AGAM</name>
<dbReference type="InParanoid" id="A0A0C3AG76"/>